<keyword evidence="6" id="KW-0285">Flavoprotein</keyword>
<evidence type="ECO:0000313" key="16">
    <source>
        <dbReference type="Proteomes" id="UP000290900"/>
    </source>
</evidence>
<dbReference type="FunCoup" id="A0A448YI60">
    <property type="interactions" value="458"/>
</dbReference>
<evidence type="ECO:0000256" key="11">
    <source>
        <dbReference type="ARBA" id="ARBA00023002"/>
    </source>
</evidence>
<keyword evidence="9" id="KW-0521">NADP</keyword>
<keyword evidence="16" id="KW-1185">Reference proteome</keyword>
<evidence type="ECO:0000256" key="1">
    <source>
        <dbReference type="ARBA" id="ARBA00001917"/>
    </source>
</evidence>
<dbReference type="InterPro" id="IPR003097">
    <property type="entry name" value="CysJ-like_FAD-binding"/>
</dbReference>
<proteinExistence type="predicted"/>
<evidence type="ECO:0000256" key="10">
    <source>
        <dbReference type="ARBA" id="ARBA00022982"/>
    </source>
</evidence>
<dbReference type="AlphaFoldDB" id="A0A448YI60"/>
<evidence type="ECO:0000256" key="6">
    <source>
        <dbReference type="ARBA" id="ARBA00022630"/>
    </source>
</evidence>
<dbReference type="CDD" id="cd06207">
    <property type="entry name" value="CyPoR_like"/>
    <property type="match status" value="1"/>
</dbReference>
<evidence type="ECO:0000256" key="8">
    <source>
        <dbReference type="ARBA" id="ARBA00022827"/>
    </source>
</evidence>
<evidence type="ECO:0000256" key="9">
    <source>
        <dbReference type="ARBA" id="ARBA00022857"/>
    </source>
</evidence>
<sequence>MTVSEASDTESDSSSVAGLSSANIEAPFGYPLDPYDLHGNVLTTPYRVIQATSYLLSSTIFNYTLPGKANGPSAKLPSAKDNLLKLWTTLKRKNLKNEIPQLYNVDVATGCGTVLLGYIGERGAHDSSDVTVLGSTATLEYLASTLHATNSTLKNLPVSLQIATVDYDYASGKLVSNFARALDAARTLKLPVLASSSPIEAQHFSILSSALAKLGVPNVHLFDGLKSLRVSQSISGVLSSAQVQKLESQLVSSLGASGVQSALSTDRIALSLANLNEFLGTKYEPFEFYGFKEEAKTVFVVSGTDEFTTTLFKQIGKFSTAAASIIVKAPLPFDSSRFNGLVSGKHVKKIVIVSEAPHGVSSLKLDVQASLLLEGNFSLDVVDVSGKPGDSFTAEKFQLLLQQHADTRPFLASTGSSFRFLFEDNFPHTGVPAKLAFGLSMVPDLAVKYRPIYDNSVDAGLFAVDIQAGKDFTGKFSLVFVQSFELLNKVDVFSILKPNGTILVINPLDTKFDAKKVAQKKLSAATRRILARKKINIHVLDLNSVGVDDATNRLTAPMAMHVAFWSFAYPDFQVTPMVNKIWNSYGPSNELLAPIILNLVNKVRKDGFKELPFEPEWAKEQDEVSLPLAKIGDTSFLPNPREKFTEGSDTQVKSGLDLAKKLIFKEAYNSRRALRPDEPVKNFVIRVKENKRVTPDDYNRNIFHIEFDITGTGLKYNIGEALGIHGRNNGAAVDSFIKGYGGLKANDLVETVSKENSSVLEVRTLRQSLTENLDLLGKPSKRFYESLAEFATDDKEKKTLKHLVSPAGAELLKQYQDEEYYSYADVFGLFKSARPSAQDLVSLIPPLKRREYSIASSQKVHPNAVHLLVVVVDWVDKQGRKRYGQCSKYLSDLQVGDPVVVSVKPSLMKLPPATTQPVIMAGLGTGLAPFKAFVEERQYQKEHGEDIGEIYLYLGSRHKKQEYLYGEYWEAYLSSHILTYVGAAFSRDQPQKVYIQDKIRENLDELTELVCRKDGHFYLCGPTWPVPDITACLEDIYTSEAAKTGKKIDAAEEVEKMKEEGRYVLEVY</sequence>
<dbReference type="InterPro" id="IPR017938">
    <property type="entry name" value="Riboflavin_synthase-like_b-brl"/>
</dbReference>
<dbReference type="EMBL" id="CAACVR010000005">
    <property type="protein sequence ID" value="VEU20587.1"/>
    <property type="molecule type" value="Genomic_DNA"/>
</dbReference>
<dbReference type="FunFam" id="3.40.50.80:FF:000011">
    <property type="entry name" value="Sulfite reductase flavoprotein component"/>
    <property type="match status" value="1"/>
</dbReference>
<dbReference type="Pfam" id="PF00667">
    <property type="entry name" value="FAD_binding_1"/>
    <property type="match status" value="1"/>
</dbReference>
<feature type="domain" description="FAD-binding FR-type" evidence="14">
    <location>
        <begin position="680"/>
        <end position="912"/>
    </location>
</feature>
<comment type="function">
    <text evidence="13">This enzyme catalyzes the 6-electron reduction of sulfite to sulfide. This is one of several activities required for the biosynthesis of L-cysteine from sulfate.</text>
</comment>
<dbReference type="PRINTS" id="PR00371">
    <property type="entry name" value="FPNCR"/>
</dbReference>
<dbReference type="STRING" id="13370.A0A448YI60"/>
<keyword evidence="8" id="KW-0274">FAD</keyword>
<dbReference type="OrthoDB" id="1856718at2759"/>
<dbReference type="GO" id="GO:0005829">
    <property type="term" value="C:cytosol"/>
    <property type="evidence" value="ECO:0007669"/>
    <property type="project" value="TreeGrafter"/>
</dbReference>
<dbReference type="Gene3D" id="3.40.920.10">
    <property type="entry name" value="Pyruvate-ferredoxin oxidoreductase, PFOR, domain III"/>
    <property type="match status" value="1"/>
</dbReference>
<keyword evidence="5" id="KW-0813">Transport</keyword>
<comment type="catalytic activity">
    <reaction evidence="12">
        <text>hydrogen sulfide + 3 NADP(+) + 3 H2O = sulfite + 3 NADPH + 4 H(+)</text>
        <dbReference type="Rhea" id="RHEA:13801"/>
        <dbReference type="ChEBI" id="CHEBI:15377"/>
        <dbReference type="ChEBI" id="CHEBI:15378"/>
        <dbReference type="ChEBI" id="CHEBI:17359"/>
        <dbReference type="ChEBI" id="CHEBI:29919"/>
        <dbReference type="ChEBI" id="CHEBI:57783"/>
        <dbReference type="ChEBI" id="CHEBI:58349"/>
        <dbReference type="EC" id="1.8.1.2"/>
    </reaction>
</comment>
<dbReference type="InterPro" id="IPR002869">
    <property type="entry name" value="Pyrv_flavodox_OxRed_cen"/>
</dbReference>
<gene>
    <name evidence="15" type="ORF">BRENAR_LOCUS1322</name>
</gene>
<dbReference type="SUPFAM" id="SSF52343">
    <property type="entry name" value="Ferredoxin reductase-like, C-terminal NADP-linked domain"/>
    <property type="match status" value="1"/>
</dbReference>
<evidence type="ECO:0000256" key="5">
    <source>
        <dbReference type="ARBA" id="ARBA00022448"/>
    </source>
</evidence>
<evidence type="ECO:0000256" key="3">
    <source>
        <dbReference type="ARBA" id="ARBA00004774"/>
    </source>
</evidence>
<dbReference type="InParanoid" id="A0A448YI60"/>
<dbReference type="Pfam" id="PF00175">
    <property type="entry name" value="NAD_binding_1"/>
    <property type="match status" value="1"/>
</dbReference>
<keyword evidence="10" id="KW-0249">Electron transport</keyword>
<dbReference type="Gene3D" id="3.40.50.970">
    <property type="match status" value="1"/>
</dbReference>
<dbReference type="InterPro" id="IPR001709">
    <property type="entry name" value="Flavoprot_Pyr_Nucl_cyt_Rdtase"/>
</dbReference>
<comment type="pathway">
    <text evidence="3">Sulfur metabolism; hydrogen sulfide biosynthesis; hydrogen sulfide from sulfite (NADPH route): step 1/1.</text>
</comment>
<accession>A0A448YI60</accession>
<dbReference type="PANTHER" id="PTHR19384:SF109">
    <property type="entry name" value="SULFITE REDUCTASE [NADPH] FLAVOPROTEIN COMPONENT"/>
    <property type="match status" value="1"/>
</dbReference>
<dbReference type="PROSITE" id="PS51384">
    <property type="entry name" value="FAD_FR"/>
    <property type="match status" value="1"/>
</dbReference>
<reference evidence="15 16" key="1">
    <citation type="submission" date="2018-12" db="EMBL/GenBank/DDBJ databases">
        <authorList>
            <person name="Tiukova I."/>
            <person name="Dainat J."/>
        </authorList>
    </citation>
    <scope>NUCLEOTIDE SEQUENCE [LARGE SCALE GENOMIC DNA]</scope>
</reference>
<dbReference type="InterPro" id="IPR001433">
    <property type="entry name" value="OxRdtase_FAD/NAD-bd"/>
</dbReference>
<organism evidence="15 16">
    <name type="scientific">Brettanomyces naardenensis</name>
    <name type="common">Yeast</name>
    <dbReference type="NCBI Taxonomy" id="13370"/>
    <lineage>
        <taxon>Eukaryota</taxon>
        <taxon>Fungi</taxon>
        <taxon>Dikarya</taxon>
        <taxon>Ascomycota</taxon>
        <taxon>Saccharomycotina</taxon>
        <taxon>Pichiomycetes</taxon>
        <taxon>Pichiales</taxon>
        <taxon>Pichiaceae</taxon>
        <taxon>Brettanomyces</taxon>
    </lineage>
</organism>
<dbReference type="GO" id="GO:0050660">
    <property type="term" value="F:flavin adenine dinucleotide binding"/>
    <property type="evidence" value="ECO:0007669"/>
    <property type="project" value="TreeGrafter"/>
</dbReference>
<dbReference type="Gene3D" id="3.40.50.80">
    <property type="entry name" value="Nucleotide-binding domain of ferredoxin-NADP reductase (FNR) module"/>
    <property type="match status" value="1"/>
</dbReference>
<evidence type="ECO:0000256" key="4">
    <source>
        <dbReference type="ARBA" id="ARBA00012604"/>
    </source>
</evidence>
<dbReference type="Proteomes" id="UP000290900">
    <property type="component" value="Unassembled WGS sequence"/>
</dbReference>
<protein>
    <recommendedName>
        <fullName evidence="4">assimilatory sulfite reductase (NADPH)</fullName>
        <ecNumber evidence="4">1.8.1.2</ecNumber>
    </recommendedName>
</protein>
<evidence type="ECO:0000256" key="13">
    <source>
        <dbReference type="ARBA" id="ARBA00059320"/>
    </source>
</evidence>
<dbReference type="Gene3D" id="2.40.30.10">
    <property type="entry name" value="Translation factors"/>
    <property type="match status" value="1"/>
</dbReference>
<dbReference type="InterPro" id="IPR023173">
    <property type="entry name" value="NADPH_Cyt_P450_Rdtase_alpha"/>
</dbReference>
<dbReference type="SUPFAM" id="SSF63380">
    <property type="entry name" value="Riboflavin synthase domain-like"/>
    <property type="match status" value="1"/>
</dbReference>
<evidence type="ECO:0000256" key="7">
    <source>
        <dbReference type="ARBA" id="ARBA00022643"/>
    </source>
</evidence>
<dbReference type="GO" id="GO:0010181">
    <property type="term" value="F:FMN binding"/>
    <property type="evidence" value="ECO:0007669"/>
    <property type="project" value="TreeGrafter"/>
</dbReference>
<dbReference type="InterPro" id="IPR039261">
    <property type="entry name" value="FNR_nucleotide-bd"/>
</dbReference>
<dbReference type="FunFam" id="1.20.990.10:FF:000010">
    <property type="entry name" value="Sulfite reductase [NADPH] flavoprotein component"/>
    <property type="match status" value="1"/>
</dbReference>
<dbReference type="InterPro" id="IPR017927">
    <property type="entry name" value="FAD-bd_FR_type"/>
</dbReference>
<keyword evidence="7" id="KW-0288">FMN</keyword>
<dbReference type="PANTHER" id="PTHR19384">
    <property type="entry name" value="NITRIC OXIDE SYNTHASE-RELATED"/>
    <property type="match status" value="1"/>
</dbReference>
<comment type="cofactor">
    <cofactor evidence="2">
        <name>FAD</name>
        <dbReference type="ChEBI" id="CHEBI:57692"/>
    </cofactor>
</comment>
<name>A0A448YI60_BRENA</name>
<comment type="cofactor">
    <cofactor evidence="1">
        <name>FMN</name>
        <dbReference type="ChEBI" id="CHEBI:58210"/>
    </cofactor>
</comment>
<evidence type="ECO:0000256" key="2">
    <source>
        <dbReference type="ARBA" id="ARBA00001974"/>
    </source>
</evidence>
<keyword evidence="11" id="KW-0560">Oxidoreductase</keyword>
<dbReference type="EC" id="1.8.1.2" evidence="4"/>
<dbReference type="SUPFAM" id="SSF53323">
    <property type="entry name" value="Pyruvate-ferredoxin oxidoreductase, PFOR, domain III"/>
    <property type="match status" value="1"/>
</dbReference>
<evidence type="ECO:0000256" key="12">
    <source>
        <dbReference type="ARBA" id="ARBA00052219"/>
    </source>
</evidence>
<evidence type="ECO:0000259" key="14">
    <source>
        <dbReference type="PROSITE" id="PS51384"/>
    </source>
</evidence>
<dbReference type="Gene3D" id="1.20.990.10">
    <property type="entry name" value="NADPH-cytochrome p450 Reductase, Chain A, domain 3"/>
    <property type="match status" value="1"/>
</dbReference>
<dbReference type="GO" id="GO:0004783">
    <property type="term" value="F:sulfite reductase (NADPH) activity"/>
    <property type="evidence" value="ECO:0007669"/>
    <property type="project" value="UniProtKB-EC"/>
</dbReference>
<evidence type="ECO:0000313" key="15">
    <source>
        <dbReference type="EMBL" id="VEU20587.1"/>
    </source>
</evidence>